<keyword evidence="2" id="KW-1185">Reference proteome</keyword>
<evidence type="ECO:0000313" key="2">
    <source>
        <dbReference type="Proteomes" id="UP001589854"/>
    </source>
</evidence>
<evidence type="ECO:0000313" key="1">
    <source>
        <dbReference type="EMBL" id="MFC0270973.1"/>
    </source>
</evidence>
<protein>
    <recommendedName>
        <fullName evidence="3">Fur-regulated basic protein FbpA</fullName>
    </recommendedName>
</protein>
<accession>A0ABV6GBW6</accession>
<dbReference type="RefSeq" id="WP_378931536.1">
    <property type="nucleotide sequence ID" value="NZ_JBHLVO010000003.1"/>
</dbReference>
<comment type="caution">
    <text evidence="1">The sequence shown here is derived from an EMBL/GenBank/DDBJ whole genome shotgun (WGS) entry which is preliminary data.</text>
</comment>
<evidence type="ECO:0008006" key="3">
    <source>
        <dbReference type="Google" id="ProtNLM"/>
    </source>
</evidence>
<proteinExistence type="predicted"/>
<organism evidence="1 2">
    <name type="scientific">Metabacillus herbersteinensis</name>
    <dbReference type="NCBI Taxonomy" id="283816"/>
    <lineage>
        <taxon>Bacteria</taxon>
        <taxon>Bacillati</taxon>
        <taxon>Bacillota</taxon>
        <taxon>Bacilli</taxon>
        <taxon>Bacillales</taxon>
        <taxon>Bacillaceae</taxon>
        <taxon>Metabacillus</taxon>
    </lineage>
</organism>
<gene>
    <name evidence="1" type="ORF">ACFFIX_05865</name>
</gene>
<sequence>MTNQQCRQLLLFNNRKTMNNLLSKMNLSFSDSGRDRIYHSPENGEFKHSL</sequence>
<dbReference type="Proteomes" id="UP001589854">
    <property type="component" value="Unassembled WGS sequence"/>
</dbReference>
<dbReference type="EMBL" id="JBHLVO010000003">
    <property type="protein sequence ID" value="MFC0270973.1"/>
    <property type="molecule type" value="Genomic_DNA"/>
</dbReference>
<name>A0ABV6GBW6_9BACI</name>
<reference evidence="1 2" key="1">
    <citation type="submission" date="2024-09" db="EMBL/GenBank/DDBJ databases">
        <authorList>
            <person name="Sun Q."/>
            <person name="Mori K."/>
        </authorList>
    </citation>
    <scope>NUCLEOTIDE SEQUENCE [LARGE SCALE GENOMIC DNA]</scope>
    <source>
        <strain evidence="1 2">CCM 7228</strain>
    </source>
</reference>